<accession>A0A7G2CFV2</accession>
<evidence type="ECO:0000313" key="2">
    <source>
        <dbReference type="EMBL" id="CAD2217841.1"/>
    </source>
</evidence>
<gene>
    <name evidence="2" type="ORF">ADEAN_000532700</name>
</gene>
<reference evidence="2 3" key="1">
    <citation type="submission" date="2020-08" db="EMBL/GenBank/DDBJ databases">
        <authorList>
            <person name="Newling K."/>
            <person name="Davey J."/>
            <person name="Forrester S."/>
        </authorList>
    </citation>
    <scope>NUCLEOTIDE SEQUENCE [LARGE SCALE GENOMIC DNA]</scope>
    <source>
        <strain evidence="3">Crithidia deanei Carvalho (ATCC PRA-265)</strain>
    </source>
</reference>
<name>A0A7G2CFV2_9TRYP</name>
<evidence type="ECO:0000256" key="1">
    <source>
        <dbReference type="SAM" id="MobiDB-lite"/>
    </source>
</evidence>
<dbReference type="AlphaFoldDB" id="A0A7G2CFV2"/>
<sequence length="318" mass="35161">MKKEKLIEFSLSKSKIEKLIIFLGYESQSNIQCRGSVGLRVSKMLLDNCRPGLNDIHDPDVCRAHGRDSHGRSRRGHGLAEKKGSRGPQLWDSERVPDYSGLWCDRLLLGHHESPSRTAIFVPHVPSKLIGDAVGRVAQSHRHLPRDSILLVKASSGVPFGGVELEPNSQESLSEETAPSGLPSLHSALQNFGSSRRGCDRLWIGVGNKRGHLDGFSAAETAVLERHTVPLASFAAALWTINPERCAQYLKGLPQDPSALPRSPTTNKLWHSMQFSMLSTRDCALLHSRLTGNPLDARLSDAQRNYLIETLLHRLGER</sequence>
<organism evidence="2 3">
    <name type="scientific">Angomonas deanei</name>
    <dbReference type="NCBI Taxonomy" id="59799"/>
    <lineage>
        <taxon>Eukaryota</taxon>
        <taxon>Discoba</taxon>
        <taxon>Euglenozoa</taxon>
        <taxon>Kinetoplastea</taxon>
        <taxon>Metakinetoplastina</taxon>
        <taxon>Trypanosomatida</taxon>
        <taxon>Trypanosomatidae</taxon>
        <taxon>Strigomonadinae</taxon>
        <taxon>Angomonas</taxon>
    </lineage>
</organism>
<feature type="region of interest" description="Disordered" evidence="1">
    <location>
        <begin position="64"/>
        <end position="92"/>
    </location>
</feature>
<dbReference type="EMBL" id="LR877153">
    <property type="protein sequence ID" value="CAD2217841.1"/>
    <property type="molecule type" value="Genomic_DNA"/>
</dbReference>
<evidence type="ECO:0000313" key="3">
    <source>
        <dbReference type="Proteomes" id="UP000515908"/>
    </source>
</evidence>
<protein>
    <submittedName>
        <fullName evidence="2">Uncharacterized protein</fullName>
    </submittedName>
</protein>
<dbReference type="OrthoDB" id="239449at2759"/>
<dbReference type="Proteomes" id="UP000515908">
    <property type="component" value="Chromosome 09"/>
</dbReference>
<keyword evidence="3" id="KW-1185">Reference proteome</keyword>
<proteinExistence type="predicted"/>
<dbReference type="VEuPathDB" id="TriTrypDB:ADEAN_000532700"/>